<proteinExistence type="predicted"/>
<dbReference type="GO" id="GO:0006580">
    <property type="term" value="P:ethanolamine metabolic process"/>
    <property type="evidence" value="ECO:0007669"/>
    <property type="project" value="TreeGrafter"/>
</dbReference>
<dbReference type="PANTHER" id="PTHR46320:SF1">
    <property type="entry name" value="GLYCEROPHOSPHODIESTER PHOSPHODIESTERASE 1"/>
    <property type="match status" value="1"/>
</dbReference>
<dbReference type="InParanoid" id="A0A7E5VBH1"/>
<keyword evidence="1" id="KW-0812">Transmembrane</keyword>
<feature type="domain" description="GP-PDE" evidence="2">
    <location>
        <begin position="100"/>
        <end position="353"/>
    </location>
</feature>
<keyword evidence="1" id="KW-0472">Membrane</keyword>
<accession>A0A7E5VBH1</accession>
<keyword evidence="1" id="KW-1133">Transmembrane helix</keyword>
<dbReference type="GO" id="GO:0005886">
    <property type="term" value="C:plasma membrane"/>
    <property type="evidence" value="ECO:0007669"/>
    <property type="project" value="TreeGrafter"/>
</dbReference>
<organism evidence="3 4">
    <name type="scientific">Trichoplusia ni</name>
    <name type="common">Cabbage looper</name>
    <dbReference type="NCBI Taxonomy" id="7111"/>
    <lineage>
        <taxon>Eukaryota</taxon>
        <taxon>Metazoa</taxon>
        <taxon>Ecdysozoa</taxon>
        <taxon>Arthropoda</taxon>
        <taxon>Hexapoda</taxon>
        <taxon>Insecta</taxon>
        <taxon>Pterygota</taxon>
        <taxon>Neoptera</taxon>
        <taxon>Endopterygota</taxon>
        <taxon>Lepidoptera</taxon>
        <taxon>Glossata</taxon>
        <taxon>Ditrysia</taxon>
        <taxon>Noctuoidea</taxon>
        <taxon>Noctuidae</taxon>
        <taxon>Plusiinae</taxon>
        <taxon>Trichoplusia</taxon>
    </lineage>
</organism>
<dbReference type="PANTHER" id="PTHR46320">
    <property type="entry name" value="GLYCEROPHOSPHODIESTER PHOSPHODIESTERASE 1"/>
    <property type="match status" value="1"/>
</dbReference>
<evidence type="ECO:0000313" key="3">
    <source>
        <dbReference type="Proteomes" id="UP000322000"/>
    </source>
</evidence>
<dbReference type="GO" id="GO:0006644">
    <property type="term" value="P:phospholipid metabolic process"/>
    <property type="evidence" value="ECO:0007669"/>
    <property type="project" value="TreeGrafter"/>
</dbReference>
<evidence type="ECO:0000256" key="1">
    <source>
        <dbReference type="SAM" id="Phobius"/>
    </source>
</evidence>
<dbReference type="KEGG" id="tnl:113492359"/>
<dbReference type="InterPro" id="IPR017946">
    <property type="entry name" value="PLC-like_Pdiesterase_TIM-brl"/>
</dbReference>
<evidence type="ECO:0000259" key="2">
    <source>
        <dbReference type="PROSITE" id="PS51704"/>
    </source>
</evidence>
<dbReference type="GO" id="GO:0008889">
    <property type="term" value="F:glycerophosphodiester phosphodiesterase activity"/>
    <property type="evidence" value="ECO:0007669"/>
    <property type="project" value="TreeGrafter"/>
</dbReference>
<dbReference type="RefSeq" id="XP_026725634.1">
    <property type="nucleotide sequence ID" value="XM_026869833.1"/>
</dbReference>
<dbReference type="Proteomes" id="UP000322000">
    <property type="component" value="Chromosome 3"/>
</dbReference>
<dbReference type="Gene3D" id="3.20.20.190">
    <property type="entry name" value="Phosphatidylinositol (PI) phosphodiesterase"/>
    <property type="match status" value="1"/>
</dbReference>
<keyword evidence="3" id="KW-1185">Reference proteome</keyword>
<feature type="transmembrane region" description="Helical" evidence="1">
    <location>
        <begin position="49"/>
        <end position="68"/>
    </location>
</feature>
<gene>
    <name evidence="4" type="primary">LOC113492359</name>
</gene>
<name>A0A7E5VBH1_TRINI</name>
<dbReference type="AlphaFoldDB" id="A0A7E5VBH1"/>
<reference evidence="4" key="1">
    <citation type="submission" date="2025-08" db="UniProtKB">
        <authorList>
            <consortium name="RefSeq"/>
        </authorList>
    </citation>
    <scope>IDENTIFICATION</scope>
</reference>
<dbReference type="OrthoDB" id="197419at2759"/>
<dbReference type="GO" id="GO:0070291">
    <property type="term" value="P:N-acylethanolamine metabolic process"/>
    <property type="evidence" value="ECO:0007669"/>
    <property type="project" value="TreeGrafter"/>
</dbReference>
<evidence type="ECO:0000313" key="4">
    <source>
        <dbReference type="RefSeq" id="XP_026725634.1"/>
    </source>
</evidence>
<dbReference type="SUPFAM" id="SSF51695">
    <property type="entry name" value="PLC-like phosphodiesterases"/>
    <property type="match status" value="1"/>
</dbReference>
<dbReference type="GeneID" id="113492359"/>
<dbReference type="Pfam" id="PF03009">
    <property type="entry name" value="GDPD"/>
    <property type="match status" value="1"/>
</dbReference>
<dbReference type="InterPro" id="IPR030395">
    <property type="entry name" value="GP_PDE_dom"/>
</dbReference>
<dbReference type="PROSITE" id="PS51704">
    <property type="entry name" value="GP_PDE"/>
    <property type="match status" value="1"/>
</dbReference>
<protein>
    <submittedName>
        <fullName evidence="4">Glycerophosphodiester phosphodiesterase 1 isoform X1</fullName>
    </submittedName>
</protein>
<dbReference type="FunCoup" id="A0A7E5VBH1">
    <property type="interactions" value="295"/>
</dbReference>
<sequence length="405" mass="45800">MATCAMRTAWHASGGTLKSSSIYPKTLLNALVCPNAPNSIIIHTQKRSLFVLPFGLDVGLLGLSAYYLTRLRKPEPENVINIFGPEPWSKESQTCPDKVVRCIAHRGAGLDAPENTLEAFKYCVERDCHIVELDVRTTKDGKLLLLHDQGLERLTGKDITNVHNMEWDKLKDIDVGATHPNRKQFKDVKLCLLDDALDYLMAHKVRVIIDVKGDNRMVVNGILKTFAARPTLYQYAAVTCFNPFILYQIRKNDPQIVGALSYMPYGFSSQDYNAEQGPNNPRFADNLALHGLLRAADVTYGLLWRWCARWCAVSAVLLHKDIVSPSEVQYWRWLGVRCAGWCVNRPLEKLYWRGVLKAPYLANTLLGEPDMEKKYEENSYSNLDRAGTIVDHLLESDRKMSSGQN</sequence>